<dbReference type="AlphaFoldDB" id="A0A9Q0S0R0"/>
<reference evidence="1" key="1">
    <citation type="submission" date="2022-07" db="EMBL/GenBank/DDBJ databases">
        <authorList>
            <person name="Trinca V."/>
            <person name="Uliana J.V.C."/>
            <person name="Torres T.T."/>
            <person name="Ward R.J."/>
            <person name="Monesi N."/>
        </authorList>
    </citation>
    <scope>NUCLEOTIDE SEQUENCE</scope>
    <source>
        <strain evidence="1">HSMRA1968</strain>
        <tissue evidence="1">Whole embryos</tissue>
    </source>
</reference>
<feature type="non-terminal residue" evidence="1">
    <location>
        <position position="1"/>
    </location>
</feature>
<organism evidence="1 2">
    <name type="scientific">Pseudolycoriella hygida</name>
    <dbReference type="NCBI Taxonomy" id="35572"/>
    <lineage>
        <taxon>Eukaryota</taxon>
        <taxon>Metazoa</taxon>
        <taxon>Ecdysozoa</taxon>
        <taxon>Arthropoda</taxon>
        <taxon>Hexapoda</taxon>
        <taxon>Insecta</taxon>
        <taxon>Pterygota</taxon>
        <taxon>Neoptera</taxon>
        <taxon>Endopterygota</taxon>
        <taxon>Diptera</taxon>
        <taxon>Nematocera</taxon>
        <taxon>Sciaroidea</taxon>
        <taxon>Sciaridae</taxon>
        <taxon>Pseudolycoriella</taxon>
    </lineage>
</organism>
<evidence type="ECO:0000313" key="2">
    <source>
        <dbReference type="Proteomes" id="UP001151699"/>
    </source>
</evidence>
<sequence length="132" mass="14988">MAEKFDLLSIFGQDLMKYIDGIDFESLISLQPDQIKEAIPNVIHRIMFENRLKKYLKSIEIVSNERALDKDITELDLSGSSSYNRIDDPVFDDNFSVINVVSLNTTSSSTLVPQAINDPHNQLKKKLSIKTV</sequence>
<name>A0A9Q0S0R0_9DIPT</name>
<accession>A0A9Q0S0R0</accession>
<proteinExistence type="predicted"/>
<evidence type="ECO:0000313" key="1">
    <source>
        <dbReference type="EMBL" id="KAJ6639556.1"/>
    </source>
</evidence>
<gene>
    <name evidence="1" type="ORF">Bhyg_12302</name>
</gene>
<keyword evidence="2" id="KW-1185">Reference proteome</keyword>
<protein>
    <submittedName>
        <fullName evidence="1">Uncharacterized protein</fullName>
    </submittedName>
</protein>
<comment type="caution">
    <text evidence="1">The sequence shown here is derived from an EMBL/GenBank/DDBJ whole genome shotgun (WGS) entry which is preliminary data.</text>
</comment>
<dbReference type="EMBL" id="WJQU01000003">
    <property type="protein sequence ID" value="KAJ6639556.1"/>
    <property type="molecule type" value="Genomic_DNA"/>
</dbReference>
<dbReference type="Proteomes" id="UP001151699">
    <property type="component" value="Chromosome X"/>
</dbReference>